<dbReference type="InterPro" id="IPR017850">
    <property type="entry name" value="Alkaline_phosphatase_core_sf"/>
</dbReference>
<evidence type="ECO:0000256" key="2">
    <source>
        <dbReference type="ARBA" id="ARBA00022723"/>
    </source>
</evidence>
<keyword evidence="2" id="KW-0479">Metal-binding</keyword>
<feature type="signal peptide" evidence="6">
    <location>
        <begin position="1"/>
        <end position="25"/>
    </location>
</feature>
<evidence type="ECO:0000256" key="3">
    <source>
        <dbReference type="ARBA" id="ARBA00022801"/>
    </source>
</evidence>
<keyword evidence="6" id="KW-0732">Signal</keyword>
<dbReference type="Proteomes" id="UP001500840">
    <property type="component" value="Unassembled WGS sequence"/>
</dbReference>
<comment type="similarity">
    <text evidence="1">Belongs to the sulfatase family.</text>
</comment>
<protein>
    <submittedName>
        <fullName evidence="8">Sulfatase-like hydrolase/transferase</fullName>
    </submittedName>
</protein>
<proteinExistence type="inferred from homology"/>
<comment type="caution">
    <text evidence="8">The sequence shown here is derived from an EMBL/GenBank/DDBJ whole genome shotgun (WGS) entry which is preliminary data.</text>
</comment>
<sequence>MTMNNPVRTLGMFAFMLLACAQAHAVETKTERPPNVILIMADDVSWECFGCYGAEDYSTPNIDALASEGVRFTNCYSTPICTPSRVKLMTGKYNFRNYTHFGYLDPKEKTFAQMMRSAGYKTAVAGKWQLNGLYHGAPGSDDNQRPVQAGFDEYCLWQLTAAKGGKQGGERFWSPPLEQNGKFLTKQDNHEQYGPDIMSDFLCDFIQRNQDQPFFVYYPTVLVHNPFVPTPDTIGDSPRTHDTNKAPKNADAQKANFVAMVHYLDKIVGKLVKQVEAAGQLDNTLFLFTADNGTNRSITSRWNGQAIRGGKGGTKDMGTHVPLVAYWKGHTPEGLVLDDLVDFTDFYATLAEAAGVQLGSDDPVDGRSFLPQLQGKAGNPRDWVLCHYQPYWGNFPGSQYVRNETYKLYRDGSFYRVPTDLLEANNLAAESLDSQAASAKEELSDVLQSAPPAPPEKGGPQAKQRPIYPDWKNIVDPND</sequence>
<dbReference type="Pfam" id="PF00884">
    <property type="entry name" value="Sulfatase"/>
    <property type="match status" value="1"/>
</dbReference>
<dbReference type="CDD" id="cd16151">
    <property type="entry name" value="sulfatase_like"/>
    <property type="match status" value="1"/>
</dbReference>
<feature type="domain" description="Sulfatase N-terminal" evidence="7">
    <location>
        <begin position="34"/>
        <end position="356"/>
    </location>
</feature>
<reference evidence="9" key="1">
    <citation type="journal article" date="2019" name="Int. J. Syst. Evol. Microbiol.">
        <title>The Global Catalogue of Microorganisms (GCM) 10K type strain sequencing project: providing services to taxonomists for standard genome sequencing and annotation.</title>
        <authorList>
            <consortium name="The Broad Institute Genomics Platform"/>
            <consortium name="The Broad Institute Genome Sequencing Center for Infectious Disease"/>
            <person name="Wu L."/>
            <person name="Ma J."/>
        </authorList>
    </citation>
    <scope>NUCLEOTIDE SEQUENCE [LARGE SCALE GENOMIC DNA]</scope>
    <source>
        <strain evidence="9">JCM 17759</strain>
    </source>
</reference>
<dbReference type="EMBL" id="BAABGA010000046">
    <property type="protein sequence ID" value="GAA4458743.1"/>
    <property type="molecule type" value="Genomic_DNA"/>
</dbReference>
<dbReference type="InterPro" id="IPR000917">
    <property type="entry name" value="Sulfatase_N"/>
</dbReference>
<dbReference type="InterPro" id="IPR024607">
    <property type="entry name" value="Sulfatase_CS"/>
</dbReference>
<feature type="chain" id="PRO_5045746054" evidence="6">
    <location>
        <begin position="26"/>
        <end position="479"/>
    </location>
</feature>
<evidence type="ECO:0000256" key="4">
    <source>
        <dbReference type="ARBA" id="ARBA00022837"/>
    </source>
</evidence>
<keyword evidence="4" id="KW-0106">Calcium</keyword>
<dbReference type="RefSeq" id="WP_345324436.1">
    <property type="nucleotide sequence ID" value="NZ_BAABGA010000046.1"/>
</dbReference>
<keyword evidence="9" id="KW-1185">Reference proteome</keyword>
<evidence type="ECO:0000256" key="5">
    <source>
        <dbReference type="SAM" id="MobiDB-lite"/>
    </source>
</evidence>
<feature type="region of interest" description="Disordered" evidence="5">
    <location>
        <begin position="433"/>
        <end position="479"/>
    </location>
</feature>
<dbReference type="PANTHER" id="PTHR42693">
    <property type="entry name" value="ARYLSULFATASE FAMILY MEMBER"/>
    <property type="match status" value="1"/>
</dbReference>
<dbReference type="PANTHER" id="PTHR42693:SF53">
    <property type="entry name" value="ENDO-4-O-SULFATASE"/>
    <property type="match status" value="1"/>
</dbReference>
<organism evidence="8 9">
    <name type="scientific">Novipirellula rosea</name>
    <dbReference type="NCBI Taxonomy" id="1031540"/>
    <lineage>
        <taxon>Bacteria</taxon>
        <taxon>Pseudomonadati</taxon>
        <taxon>Planctomycetota</taxon>
        <taxon>Planctomycetia</taxon>
        <taxon>Pirellulales</taxon>
        <taxon>Pirellulaceae</taxon>
        <taxon>Novipirellula</taxon>
    </lineage>
</organism>
<evidence type="ECO:0000313" key="8">
    <source>
        <dbReference type="EMBL" id="GAA4458743.1"/>
    </source>
</evidence>
<accession>A0ABP8MZJ2</accession>
<keyword evidence="3" id="KW-0378">Hydrolase</keyword>
<dbReference type="SUPFAM" id="SSF53649">
    <property type="entry name" value="Alkaline phosphatase-like"/>
    <property type="match status" value="1"/>
</dbReference>
<evidence type="ECO:0000256" key="6">
    <source>
        <dbReference type="SAM" id="SignalP"/>
    </source>
</evidence>
<dbReference type="Gene3D" id="3.40.720.10">
    <property type="entry name" value="Alkaline Phosphatase, subunit A"/>
    <property type="match status" value="1"/>
</dbReference>
<evidence type="ECO:0000259" key="7">
    <source>
        <dbReference type="Pfam" id="PF00884"/>
    </source>
</evidence>
<name>A0ABP8MZJ2_9BACT</name>
<evidence type="ECO:0000256" key="1">
    <source>
        <dbReference type="ARBA" id="ARBA00008779"/>
    </source>
</evidence>
<dbReference type="PROSITE" id="PS00523">
    <property type="entry name" value="SULFATASE_1"/>
    <property type="match status" value="1"/>
</dbReference>
<gene>
    <name evidence="8" type="ORF">GCM10023156_37330</name>
</gene>
<dbReference type="InterPro" id="IPR050738">
    <property type="entry name" value="Sulfatase"/>
</dbReference>
<evidence type="ECO:0000313" key="9">
    <source>
        <dbReference type="Proteomes" id="UP001500840"/>
    </source>
</evidence>